<sequence>FIDLNSVIKQEETFNQNARRIAKRALRNIPWHLIAYMQMNNISANPPIQINRSLNSQSPNLFLNWPLQYEDHLRWNRRQQNRVQNSAPCATSQKHSEKVGQRYETDNLWKTAAQRSHSAMGSMEKELDLPLCRRLSEYPSQRPKPALRRQIAFS</sequence>
<dbReference type="AlphaFoldDB" id="A0A238BL77"/>
<dbReference type="EMBL" id="KZ271522">
    <property type="protein sequence ID" value="OZC05345.1"/>
    <property type="molecule type" value="Genomic_DNA"/>
</dbReference>
<dbReference type="Proteomes" id="UP000242913">
    <property type="component" value="Unassembled WGS sequence"/>
</dbReference>
<dbReference type="OrthoDB" id="5833831at2759"/>
<proteinExistence type="predicted"/>
<accession>A0A238BL77</accession>
<feature type="non-terminal residue" evidence="2">
    <location>
        <position position="1"/>
    </location>
</feature>
<organism evidence="2 3">
    <name type="scientific">Onchocerca flexuosa</name>
    <dbReference type="NCBI Taxonomy" id="387005"/>
    <lineage>
        <taxon>Eukaryota</taxon>
        <taxon>Metazoa</taxon>
        <taxon>Ecdysozoa</taxon>
        <taxon>Nematoda</taxon>
        <taxon>Chromadorea</taxon>
        <taxon>Rhabditida</taxon>
        <taxon>Spirurina</taxon>
        <taxon>Spiruromorpha</taxon>
        <taxon>Filarioidea</taxon>
        <taxon>Onchocercidae</taxon>
        <taxon>Onchocerca</taxon>
    </lineage>
</organism>
<gene>
    <name evidence="2" type="ORF">X798_07679</name>
</gene>
<evidence type="ECO:0000313" key="3">
    <source>
        <dbReference type="Proteomes" id="UP000242913"/>
    </source>
</evidence>
<feature type="region of interest" description="Disordered" evidence="1">
    <location>
        <begin position="80"/>
        <end position="99"/>
    </location>
</feature>
<protein>
    <submittedName>
        <fullName evidence="2">Uncharacterized protein</fullName>
    </submittedName>
</protein>
<keyword evidence="3" id="KW-1185">Reference proteome</keyword>
<reference evidence="2 3" key="1">
    <citation type="submission" date="2015-12" db="EMBL/GenBank/DDBJ databases">
        <title>Draft genome of the nematode, Onchocerca flexuosa.</title>
        <authorList>
            <person name="Mitreva M."/>
        </authorList>
    </citation>
    <scope>NUCLEOTIDE SEQUENCE [LARGE SCALE GENOMIC DNA]</scope>
    <source>
        <strain evidence="2">Red Deer</strain>
    </source>
</reference>
<evidence type="ECO:0000313" key="2">
    <source>
        <dbReference type="EMBL" id="OZC05345.1"/>
    </source>
</evidence>
<name>A0A238BL77_9BILA</name>
<evidence type="ECO:0000256" key="1">
    <source>
        <dbReference type="SAM" id="MobiDB-lite"/>
    </source>
</evidence>